<evidence type="ECO:0000256" key="1">
    <source>
        <dbReference type="ARBA" id="ARBA00009428"/>
    </source>
</evidence>
<dbReference type="EMBL" id="NPMS01000002">
    <property type="protein sequence ID" value="OZU89339.1"/>
    <property type="molecule type" value="Genomic_DNA"/>
</dbReference>
<dbReference type="InterPro" id="IPR050712">
    <property type="entry name" value="NAD(P)H-dep_reductase"/>
</dbReference>
<evidence type="ECO:0000259" key="2">
    <source>
        <dbReference type="Pfam" id="PF03358"/>
    </source>
</evidence>
<dbReference type="GO" id="GO:0010181">
    <property type="term" value="F:FMN binding"/>
    <property type="evidence" value="ECO:0007669"/>
    <property type="project" value="TreeGrafter"/>
</dbReference>
<proteinExistence type="inferred from homology"/>
<dbReference type="PANTHER" id="PTHR30543:SF21">
    <property type="entry name" value="NAD(P)H-DEPENDENT FMN REDUCTASE LOT6"/>
    <property type="match status" value="1"/>
</dbReference>
<evidence type="ECO:0000313" key="4">
    <source>
        <dbReference type="Proteomes" id="UP000216498"/>
    </source>
</evidence>
<dbReference type="PANTHER" id="PTHR30543">
    <property type="entry name" value="CHROMATE REDUCTASE"/>
    <property type="match status" value="1"/>
</dbReference>
<dbReference type="AlphaFoldDB" id="A0A265NCZ5"/>
<reference evidence="3 4" key="1">
    <citation type="submission" date="2017-08" db="EMBL/GenBank/DDBJ databases">
        <title>Virgibacillus indicus sp. nov. and Virgibacillus profoundi sp. nov, two moderately halophilic bacteria isolated from marine sediment by using the Microfluidic Streak Plate.</title>
        <authorList>
            <person name="Xu B."/>
            <person name="Hu B."/>
            <person name="Wang J."/>
            <person name="Zhu Y."/>
            <person name="Huang L."/>
            <person name="Du W."/>
            <person name="Huang Y."/>
        </authorList>
    </citation>
    <scope>NUCLEOTIDE SEQUENCE [LARGE SCALE GENOMIC DNA]</scope>
    <source>
        <strain evidence="3 4">IO3-P2-C2</strain>
    </source>
</reference>
<keyword evidence="4" id="KW-1185">Reference proteome</keyword>
<gene>
    <name evidence="3" type="ORF">CIL03_06380</name>
</gene>
<dbReference type="SUPFAM" id="SSF52218">
    <property type="entry name" value="Flavoproteins"/>
    <property type="match status" value="1"/>
</dbReference>
<protein>
    <submittedName>
        <fullName evidence="3">NADPH-dependent oxidoreductase</fullName>
    </submittedName>
</protein>
<dbReference type="RefSeq" id="WP_094884772.1">
    <property type="nucleotide sequence ID" value="NZ_NPMS01000002.1"/>
</dbReference>
<name>A0A265NCZ5_9BACI</name>
<dbReference type="InterPro" id="IPR029039">
    <property type="entry name" value="Flavoprotein-like_sf"/>
</dbReference>
<dbReference type="Proteomes" id="UP000216498">
    <property type="component" value="Unassembled WGS sequence"/>
</dbReference>
<comment type="similarity">
    <text evidence="1">Belongs to the azoreductase type 2 family.</text>
</comment>
<accession>A0A265NCZ5</accession>
<dbReference type="Gene3D" id="3.40.50.360">
    <property type="match status" value="1"/>
</dbReference>
<comment type="caution">
    <text evidence="3">The sequence shown here is derived from an EMBL/GenBank/DDBJ whole genome shotgun (WGS) entry which is preliminary data.</text>
</comment>
<dbReference type="Pfam" id="PF03358">
    <property type="entry name" value="FMN_red"/>
    <property type="match status" value="1"/>
</dbReference>
<dbReference type="OrthoDB" id="9812295at2"/>
<feature type="domain" description="NADPH-dependent FMN reductase-like" evidence="2">
    <location>
        <begin position="5"/>
        <end position="147"/>
    </location>
</feature>
<dbReference type="InterPro" id="IPR005025">
    <property type="entry name" value="FMN_Rdtase-like_dom"/>
</dbReference>
<evidence type="ECO:0000313" key="3">
    <source>
        <dbReference type="EMBL" id="OZU89339.1"/>
    </source>
</evidence>
<dbReference type="GO" id="GO:0016491">
    <property type="term" value="F:oxidoreductase activity"/>
    <property type="evidence" value="ECO:0007669"/>
    <property type="project" value="InterPro"/>
</dbReference>
<organism evidence="3 4">
    <name type="scientific">Virgibacillus indicus</name>
    <dbReference type="NCBI Taxonomy" id="2024554"/>
    <lineage>
        <taxon>Bacteria</taxon>
        <taxon>Bacillati</taxon>
        <taxon>Bacillota</taxon>
        <taxon>Bacilli</taxon>
        <taxon>Bacillales</taxon>
        <taxon>Bacillaceae</taxon>
        <taxon>Virgibacillus</taxon>
    </lineage>
</organism>
<dbReference type="GO" id="GO:0005829">
    <property type="term" value="C:cytosol"/>
    <property type="evidence" value="ECO:0007669"/>
    <property type="project" value="TreeGrafter"/>
</dbReference>
<sequence length="194" mass="21112">MANLKVGIILGSVRQGRNAEAVTNWMYDFAVKRNDGVDYEIVDLADYQLPLLGAQVPEVIQAESEAAIKAWSEKMTSFDGYVFVAPEYNHSVGGALKNALDYLKPEVANKAAGLVGYGSLGGTRAHENLRLIFGELQVADVQTAVTFSLMTDFENMSEFKPADYHAANANTMLDQVKAWSGVLKTVRENSSVTA</sequence>